<evidence type="ECO:0000256" key="1">
    <source>
        <dbReference type="SAM" id="MobiDB-lite"/>
    </source>
</evidence>
<proteinExistence type="predicted"/>
<dbReference type="Gene3D" id="2.60.40.10">
    <property type="entry name" value="Immunoglobulins"/>
    <property type="match status" value="1"/>
</dbReference>
<accession>A0A7W9QFP2</accession>
<dbReference type="AlphaFoldDB" id="A0A7W9QFP2"/>
<protein>
    <recommendedName>
        <fullName evidence="4">DNRLRE domain-containing protein</fullName>
    </recommendedName>
</protein>
<dbReference type="EMBL" id="JACHJL010000023">
    <property type="protein sequence ID" value="MBB5939425.1"/>
    <property type="molecule type" value="Genomic_DNA"/>
</dbReference>
<feature type="region of interest" description="Disordered" evidence="1">
    <location>
        <begin position="1"/>
        <end position="23"/>
    </location>
</feature>
<comment type="caution">
    <text evidence="2">The sequence shown here is derived from an EMBL/GenBank/DDBJ whole genome shotgun (WGS) entry which is preliminary data.</text>
</comment>
<organism evidence="2 3">
    <name type="scientific">Streptomyces zagrosensis</name>
    <dbReference type="NCBI Taxonomy" id="1042984"/>
    <lineage>
        <taxon>Bacteria</taxon>
        <taxon>Bacillati</taxon>
        <taxon>Actinomycetota</taxon>
        <taxon>Actinomycetes</taxon>
        <taxon>Kitasatosporales</taxon>
        <taxon>Streptomycetaceae</taxon>
        <taxon>Streptomyces</taxon>
    </lineage>
</organism>
<evidence type="ECO:0008006" key="4">
    <source>
        <dbReference type="Google" id="ProtNLM"/>
    </source>
</evidence>
<dbReference type="Proteomes" id="UP000588098">
    <property type="component" value="Unassembled WGS sequence"/>
</dbReference>
<evidence type="ECO:0000313" key="3">
    <source>
        <dbReference type="Proteomes" id="UP000588098"/>
    </source>
</evidence>
<evidence type="ECO:0000313" key="2">
    <source>
        <dbReference type="EMBL" id="MBB5939425.1"/>
    </source>
</evidence>
<reference evidence="2 3" key="1">
    <citation type="submission" date="2020-08" db="EMBL/GenBank/DDBJ databases">
        <title>Genomic Encyclopedia of Type Strains, Phase III (KMG-III): the genomes of soil and plant-associated and newly described type strains.</title>
        <authorList>
            <person name="Whitman W."/>
        </authorList>
    </citation>
    <scope>NUCLEOTIDE SEQUENCE [LARGE SCALE GENOMIC DNA]</scope>
    <source>
        <strain evidence="2 3">CECT 8305</strain>
    </source>
</reference>
<sequence>MRSIRTSSTNPTQPTGAARSRRSLPRTLAAVALPLALVTGGTTGAVASPLTDGAQAPGVDAARTAAHHTAEGSALTGAAPSAGYRFSAAQGRFLTGAGQAPQALRHIKGAATDFTLLKGKGSDGPTLAGTTLASTSTASARAAWASNSKFVDLSWPGVRDADRYQVFRDGELIGTTQGTNLRDTRVRPGAASEYRIATTAKAPASEWTDSEQATFNRTGEVPVNGHTWSLNVQVPQSANTAALETAARSAEAKAKSYHSTTIKYRTFIRSKWVTAPTGCKYTKGYKYAGDNRGFSKADSKSHRTDLTGTVYWPQGSSSWSKHIGTTHVYKTNGKFVAKKTASGKKMSFRVMSQNSKSAEVRGITEAGNPYCGVGSISGYYNARISRSGDFYISGRHKRMPDHEIIISGFTRSPMKTYTKFLHTSKQASPLCLFKPACPAATIGNNGGY</sequence>
<dbReference type="GO" id="GO:0005975">
    <property type="term" value="P:carbohydrate metabolic process"/>
    <property type="evidence" value="ECO:0007669"/>
    <property type="project" value="UniProtKB-ARBA"/>
</dbReference>
<name>A0A7W9QFP2_9ACTN</name>
<feature type="compositionally biased region" description="Polar residues" evidence="1">
    <location>
        <begin position="1"/>
        <end position="15"/>
    </location>
</feature>
<keyword evidence="3" id="KW-1185">Reference proteome</keyword>
<gene>
    <name evidence="2" type="ORF">FHS42_006519</name>
</gene>
<dbReference type="RefSeq" id="WP_184578452.1">
    <property type="nucleotide sequence ID" value="NZ_JACHJL010000023.1"/>
</dbReference>
<dbReference type="InterPro" id="IPR013783">
    <property type="entry name" value="Ig-like_fold"/>
</dbReference>